<accession>A0A8D0BB82</accession>
<evidence type="ECO:0000256" key="7">
    <source>
        <dbReference type="SAM" id="MobiDB-lite"/>
    </source>
</evidence>
<feature type="region of interest" description="Disordered" evidence="7">
    <location>
        <begin position="152"/>
        <end position="196"/>
    </location>
</feature>
<dbReference type="InterPro" id="IPR014816">
    <property type="entry name" value="tRNA_MeTrfase_Gcd14"/>
</dbReference>
<dbReference type="AlphaFoldDB" id="A0A8D0BB82"/>
<evidence type="ECO:0000256" key="6">
    <source>
        <dbReference type="ARBA" id="ARBA00048481"/>
    </source>
</evidence>
<dbReference type="InterPro" id="IPR029063">
    <property type="entry name" value="SAM-dependent_MTases_sf"/>
</dbReference>
<dbReference type="Proteomes" id="UP000694421">
    <property type="component" value="Unplaced"/>
</dbReference>
<evidence type="ECO:0000259" key="8">
    <source>
        <dbReference type="Pfam" id="PF08704"/>
    </source>
</evidence>
<feature type="domain" description="tRNA (adenine(58)-N(1))-methyltransferase catalytic subunit TRM61 C-terminal" evidence="8">
    <location>
        <begin position="268"/>
        <end position="515"/>
    </location>
</feature>
<dbReference type="GO" id="GO:0016433">
    <property type="term" value="F:rRNA (adenine) methyltransferase activity"/>
    <property type="evidence" value="ECO:0007669"/>
    <property type="project" value="Ensembl"/>
</dbReference>
<reference evidence="10" key="2">
    <citation type="submission" date="2025-09" db="UniProtKB">
        <authorList>
            <consortium name="Ensembl"/>
        </authorList>
    </citation>
    <scope>IDENTIFICATION</scope>
</reference>
<dbReference type="Pfam" id="PF21985">
    <property type="entry name" value="TR61B_FKBP-like"/>
    <property type="match status" value="1"/>
</dbReference>
<dbReference type="FunFam" id="3.10.330.20:FF:000003">
    <property type="entry name" value="tRNA (Adenine(58)-N(1))-methyltransferase, mitochondrial isoform X1"/>
    <property type="match status" value="1"/>
</dbReference>
<evidence type="ECO:0000256" key="5">
    <source>
        <dbReference type="ARBA" id="ARBA00022694"/>
    </source>
</evidence>
<dbReference type="GO" id="GO:0005759">
    <property type="term" value="C:mitochondrial matrix"/>
    <property type="evidence" value="ECO:0007669"/>
    <property type="project" value="Ensembl"/>
</dbReference>
<dbReference type="Ensembl" id="ENSSMRT00000006935.1">
    <property type="protein sequence ID" value="ENSSMRP00000005929.1"/>
    <property type="gene ID" value="ENSSMRG00000004772.1"/>
</dbReference>
<dbReference type="GeneTree" id="ENSGT00940000154239"/>
<proteinExistence type="predicted"/>
<dbReference type="Gene3D" id="3.40.50.150">
    <property type="entry name" value="Vaccinia Virus protein VP39"/>
    <property type="match status" value="1"/>
</dbReference>
<reference evidence="10" key="1">
    <citation type="submission" date="2025-08" db="UniProtKB">
        <authorList>
            <consortium name="Ensembl"/>
        </authorList>
    </citation>
    <scope>IDENTIFICATION</scope>
</reference>
<feature type="compositionally biased region" description="Basic and acidic residues" evidence="7">
    <location>
        <begin position="152"/>
        <end position="174"/>
    </location>
</feature>
<dbReference type="CDD" id="cd02440">
    <property type="entry name" value="AdoMet_MTases"/>
    <property type="match status" value="1"/>
</dbReference>
<evidence type="ECO:0000256" key="4">
    <source>
        <dbReference type="ARBA" id="ARBA00022691"/>
    </source>
</evidence>
<dbReference type="PANTHER" id="PTHR12133">
    <property type="entry name" value="TRNA (ADENINE(58)-N(1))-METHYLTRANSFERASE"/>
    <property type="match status" value="1"/>
</dbReference>
<organism evidence="10 11">
    <name type="scientific">Salvator merianae</name>
    <name type="common">Argentine black and white tegu</name>
    <name type="synonym">Tupinambis merianae</name>
    <dbReference type="NCBI Taxonomy" id="96440"/>
    <lineage>
        <taxon>Eukaryota</taxon>
        <taxon>Metazoa</taxon>
        <taxon>Chordata</taxon>
        <taxon>Craniata</taxon>
        <taxon>Vertebrata</taxon>
        <taxon>Euteleostomi</taxon>
        <taxon>Lepidosauria</taxon>
        <taxon>Squamata</taxon>
        <taxon>Bifurcata</taxon>
        <taxon>Unidentata</taxon>
        <taxon>Episquamata</taxon>
        <taxon>Laterata</taxon>
        <taxon>Teiioidea</taxon>
        <taxon>Teiidae</taxon>
        <taxon>Salvator</taxon>
    </lineage>
</organism>
<dbReference type="PANTHER" id="PTHR12133:SF1">
    <property type="entry name" value="TRNA (ADENINE(58)-N(1))-METHYLTRANSFERASE, MITOCHONDRIAL"/>
    <property type="match status" value="1"/>
</dbReference>
<dbReference type="GO" id="GO:0031515">
    <property type="term" value="C:tRNA (m1A) methyltransferase complex"/>
    <property type="evidence" value="ECO:0007669"/>
    <property type="project" value="InterPro"/>
</dbReference>
<evidence type="ECO:0000256" key="3">
    <source>
        <dbReference type="ARBA" id="ARBA00022679"/>
    </source>
</evidence>
<evidence type="ECO:0000313" key="10">
    <source>
        <dbReference type="Ensembl" id="ENSSMRP00000005929.1"/>
    </source>
</evidence>
<feature type="domain" description="TR61B FKBP-like" evidence="9">
    <location>
        <begin position="205"/>
        <end position="259"/>
    </location>
</feature>
<dbReference type="GO" id="GO:0030488">
    <property type="term" value="P:tRNA methylation"/>
    <property type="evidence" value="ECO:0007669"/>
    <property type="project" value="InterPro"/>
</dbReference>
<keyword evidence="5" id="KW-0819">tRNA processing</keyword>
<comment type="catalytic activity">
    <reaction evidence="6">
        <text>an adenosine in mRNA + S-adenosyl-L-methionine = an N(1)-methyladenosine in mRNA + S-adenosyl-L-homocysteine + H(+)</text>
        <dbReference type="Rhea" id="RHEA:55392"/>
        <dbReference type="Rhea" id="RHEA-COMP:12414"/>
        <dbReference type="Rhea" id="RHEA-COMP:12415"/>
        <dbReference type="ChEBI" id="CHEBI:15378"/>
        <dbReference type="ChEBI" id="CHEBI:57856"/>
        <dbReference type="ChEBI" id="CHEBI:59789"/>
        <dbReference type="ChEBI" id="CHEBI:74411"/>
        <dbReference type="ChEBI" id="CHEBI:74491"/>
    </reaction>
</comment>
<evidence type="ECO:0000313" key="11">
    <source>
        <dbReference type="Proteomes" id="UP000694421"/>
    </source>
</evidence>
<dbReference type="EC" id="2.1.1.220" evidence="1"/>
<evidence type="ECO:0000259" key="9">
    <source>
        <dbReference type="Pfam" id="PF21985"/>
    </source>
</evidence>
<dbReference type="GO" id="GO:0090646">
    <property type="term" value="P:mitochondrial tRNA processing"/>
    <property type="evidence" value="ECO:0007669"/>
    <property type="project" value="Ensembl"/>
</dbReference>
<dbReference type="FunFam" id="3.40.50.150:FF:000181">
    <property type="entry name" value="tRNA (Adenine(58)-N(1))-methyltransferase, mitochondrial isoform X4"/>
    <property type="match status" value="1"/>
</dbReference>
<sequence length="533" mass="60055">MRCWRGRLDLQALGSKTRLVSLGSQAQRKQLCLDGGKSWFSFQSTTLKLCNFPRWEQPSLPRILCSVISAGVQPVFRIQSVNCIFLSTSAKDGARSDEPEGQTSSAPAPVTSARLTETRRRRRAWERSLSPLERVSHLVHEDFLSPEVRALRSTEVKPEQGEETVYRPAERSPTDPDYLPGADSQPEQEAEQVPTALSKNIPFQVGDLILAEFRRKRTSEFKKMCKLTATGMLNSSWGKVKYSEIIGKLPGQLFWTSTGHIFLIRRPTLDEYVLLMKRGPVISYPKDMNSMLLLMDASQGDTVLEAGSGSGGATLFLSRAVGPQGRILSYEIRKDHHRLAKSNFQNWCNAWKIGHTVEWPDNVDFINKDILTAAEDLKTIVFDSVALDMILPEKALPVIAPSLKVGGVCVVYLANITQVIDLLESIQTSQLAFFCERIVEVTHREWLVLPAPWRNSDIFRKIEFKNADGQSPCHYENEDVPSEENKRDVLISDRAKPHYIARPYPWQIGHTAFLVKLRKFNPASPNTTSKDTC</sequence>
<evidence type="ECO:0000256" key="2">
    <source>
        <dbReference type="ARBA" id="ARBA00022603"/>
    </source>
</evidence>
<keyword evidence="11" id="KW-1185">Reference proteome</keyword>
<feature type="region of interest" description="Disordered" evidence="7">
    <location>
        <begin position="91"/>
        <end position="119"/>
    </location>
</feature>
<dbReference type="InterPro" id="IPR054151">
    <property type="entry name" value="TR61B_FKBP-like"/>
</dbReference>
<keyword evidence="3" id="KW-0808">Transferase</keyword>
<keyword evidence="2" id="KW-0489">Methyltransferase</keyword>
<name>A0A8D0BB82_SALMN</name>
<dbReference type="PROSITE" id="PS51620">
    <property type="entry name" value="SAM_TRM61"/>
    <property type="match status" value="1"/>
</dbReference>
<dbReference type="SUPFAM" id="SSF53335">
    <property type="entry name" value="S-adenosyl-L-methionine-dependent methyltransferases"/>
    <property type="match status" value="1"/>
</dbReference>
<dbReference type="InterPro" id="IPR049470">
    <property type="entry name" value="TRM61_C"/>
</dbReference>
<dbReference type="GO" id="GO:0006397">
    <property type="term" value="P:mRNA processing"/>
    <property type="evidence" value="ECO:0007669"/>
    <property type="project" value="Ensembl"/>
</dbReference>
<dbReference type="Pfam" id="PF08704">
    <property type="entry name" value="GCD14"/>
    <property type="match status" value="1"/>
</dbReference>
<dbReference type="OMA" id="TMLLLMD"/>
<keyword evidence="4" id="KW-0949">S-adenosyl-L-methionine</keyword>
<dbReference type="GO" id="GO:0160107">
    <property type="term" value="F:tRNA (adenine(58)-N1)-methyltransferase activity"/>
    <property type="evidence" value="ECO:0007669"/>
    <property type="project" value="UniProtKB-EC"/>
</dbReference>
<dbReference type="GO" id="GO:0061953">
    <property type="term" value="F:mRNA (adenine-N1-)-methyltransferase activity"/>
    <property type="evidence" value="ECO:0007669"/>
    <property type="project" value="Ensembl"/>
</dbReference>
<protein>
    <recommendedName>
        <fullName evidence="1">tRNA (adenine(58)-N(1))-methyltransferase</fullName>
        <ecNumber evidence="1">2.1.1.220</ecNumber>
    </recommendedName>
</protein>
<evidence type="ECO:0000256" key="1">
    <source>
        <dbReference type="ARBA" id="ARBA00012796"/>
    </source>
</evidence>
<dbReference type="Gene3D" id="3.10.330.20">
    <property type="match status" value="1"/>
</dbReference>